<dbReference type="Gene3D" id="3.40.50.720">
    <property type="entry name" value="NAD(P)-binding Rossmann-like Domain"/>
    <property type="match status" value="1"/>
</dbReference>
<dbReference type="PANTHER" id="PTHR48075">
    <property type="entry name" value="3-HYDROXYACYL-COA DEHYDROGENASE FAMILY PROTEIN"/>
    <property type="match status" value="1"/>
</dbReference>
<dbReference type="SUPFAM" id="SSF51735">
    <property type="entry name" value="NAD(P)-binding Rossmann-fold domains"/>
    <property type="match status" value="1"/>
</dbReference>
<dbReference type="InterPro" id="IPR008927">
    <property type="entry name" value="6-PGluconate_DH-like_C_sf"/>
</dbReference>
<dbReference type="GO" id="GO:0016616">
    <property type="term" value="F:oxidoreductase activity, acting on the CH-OH group of donors, NAD or NADP as acceptor"/>
    <property type="evidence" value="ECO:0007669"/>
    <property type="project" value="InterPro"/>
</dbReference>
<dbReference type="InterPro" id="IPR013328">
    <property type="entry name" value="6PGD_dom2"/>
</dbReference>
<dbReference type="PANTHER" id="PTHR48075:SF5">
    <property type="entry name" value="3-HYDROXYBUTYRYL-COA DEHYDROGENASE"/>
    <property type="match status" value="1"/>
</dbReference>
<organism evidence="4 5">
    <name type="scientific">Caenispirillum salinarum AK4</name>
    <dbReference type="NCBI Taxonomy" id="1238182"/>
    <lineage>
        <taxon>Bacteria</taxon>
        <taxon>Pseudomonadati</taxon>
        <taxon>Pseudomonadota</taxon>
        <taxon>Alphaproteobacteria</taxon>
        <taxon>Rhodospirillales</taxon>
        <taxon>Novispirillaceae</taxon>
        <taxon>Caenispirillum</taxon>
    </lineage>
</organism>
<dbReference type="eggNOG" id="COG1250">
    <property type="taxonomic scope" value="Bacteria"/>
</dbReference>
<dbReference type="FunFam" id="3.40.50.720:FF:000009">
    <property type="entry name" value="Fatty oxidation complex, alpha subunit"/>
    <property type="match status" value="1"/>
</dbReference>
<dbReference type="GO" id="GO:0070403">
    <property type="term" value="F:NAD+ binding"/>
    <property type="evidence" value="ECO:0007669"/>
    <property type="project" value="InterPro"/>
</dbReference>
<dbReference type="InterPro" id="IPR036291">
    <property type="entry name" value="NAD(P)-bd_dom_sf"/>
</dbReference>
<evidence type="ECO:0000259" key="2">
    <source>
        <dbReference type="Pfam" id="PF00725"/>
    </source>
</evidence>
<dbReference type="Pfam" id="PF00725">
    <property type="entry name" value="3HCDH"/>
    <property type="match status" value="2"/>
</dbReference>
<feature type="domain" description="3-hydroxyacyl-CoA dehydrogenase C-terminal" evidence="2">
    <location>
        <begin position="191"/>
        <end position="288"/>
    </location>
</feature>
<dbReference type="AlphaFoldDB" id="K9GP52"/>
<evidence type="ECO:0000313" key="5">
    <source>
        <dbReference type="Proteomes" id="UP000009881"/>
    </source>
</evidence>
<keyword evidence="1" id="KW-0560">Oxidoreductase</keyword>
<dbReference type="Proteomes" id="UP000009881">
    <property type="component" value="Unassembled WGS sequence"/>
</dbReference>
<proteinExistence type="predicted"/>
<evidence type="ECO:0000313" key="4">
    <source>
        <dbReference type="EMBL" id="EKV27715.1"/>
    </source>
</evidence>
<accession>K9GP52</accession>
<dbReference type="EMBL" id="ANHY01000018">
    <property type="protein sequence ID" value="EKV27715.1"/>
    <property type="molecule type" value="Genomic_DNA"/>
</dbReference>
<gene>
    <name evidence="4" type="ORF">C882_1310</name>
</gene>
<dbReference type="OrthoDB" id="9771883at2"/>
<keyword evidence="5" id="KW-1185">Reference proteome</keyword>
<dbReference type="STRING" id="1238182.C882_1310"/>
<protein>
    <submittedName>
        <fullName evidence="4">3-hydroxyacyl-CoA dehydrogenase</fullName>
    </submittedName>
</protein>
<dbReference type="RefSeq" id="WP_009541966.1">
    <property type="nucleotide sequence ID" value="NZ_ANHY01000018.1"/>
</dbReference>
<dbReference type="Gene3D" id="1.10.1040.10">
    <property type="entry name" value="N-(1-d-carboxylethyl)-l-norvaline Dehydrogenase, domain 2"/>
    <property type="match status" value="2"/>
</dbReference>
<dbReference type="Pfam" id="PF02737">
    <property type="entry name" value="3HCDH_N"/>
    <property type="match status" value="1"/>
</dbReference>
<dbReference type="NCBIfam" id="NF006124">
    <property type="entry name" value="PRK08268.1"/>
    <property type="match status" value="1"/>
</dbReference>
<dbReference type="SUPFAM" id="SSF48179">
    <property type="entry name" value="6-phosphogluconate dehydrogenase C-terminal domain-like"/>
    <property type="match status" value="2"/>
</dbReference>
<evidence type="ECO:0000256" key="1">
    <source>
        <dbReference type="ARBA" id="ARBA00023002"/>
    </source>
</evidence>
<feature type="domain" description="3-hydroxyacyl-CoA dehydrogenase NAD binding" evidence="3">
    <location>
        <begin position="11"/>
        <end position="189"/>
    </location>
</feature>
<evidence type="ECO:0000259" key="3">
    <source>
        <dbReference type="Pfam" id="PF02737"/>
    </source>
</evidence>
<name>K9GP52_9PROT</name>
<feature type="domain" description="3-hydroxyacyl-CoA dehydrogenase C-terminal" evidence="2">
    <location>
        <begin position="409"/>
        <end position="492"/>
    </location>
</feature>
<dbReference type="InterPro" id="IPR006176">
    <property type="entry name" value="3-OHacyl-CoA_DH_NAD-bd"/>
</dbReference>
<sequence length="498" mass="52642">MREIDSPDLVLGVVGAGAMGSGIAQVAATADITVILFDARDGAAIAARDGIAKRLTRLVEKGRMSDADATAAADRIKPAAALSDLSTCDVVVEAIVEDLDAKTDLFRGLEDVVAADAILASNTSSLPIGAIAARLTHRQRVAGLHFFNPVPLMKLVEVIRGPDTTDMVMDRLLALGTRLGRQPVAVKDTPGFLVNFGGRALNTEGLAVVHETVATPAQVDAVMRDGFGFRMGPFELMDLTGMDVNFPVTRFVHESSFGDPRLRSTPQHRYMLETGQLGRKAGRGFFSYAEGAEVPSPDAVSDASPADAVFVHGEAPALVALVEECGARVLSADDGKVPVLAAPVGEDCAAYAARTGVDARRLVACDMVPDTSRRVTIMTAPAVDEAAREAVIARLATRRKVTAINDSPGFIGQRVAAMVANLGCEMAQMALAAPQDIDLAMRLGLNYPKGPLELTDALGPNVVHRILTTIQALTGDDRYRPSQWLRRRAQLGLAAHAV</sequence>
<comment type="caution">
    <text evidence="4">The sequence shown here is derived from an EMBL/GenBank/DDBJ whole genome shotgun (WGS) entry which is preliminary data.</text>
</comment>
<dbReference type="InterPro" id="IPR006108">
    <property type="entry name" value="3HC_DH_C"/>
</dbReference>
<reference evidence="4 5" key="1">
    <citation type="journal article" date="2013" name="Genome Announc.">
        <title>Draft Genome Sequence of an Alphaproteobacterium, Caenispirillum salinarum AK4(T), Isolated from a Solar Saltern.</title>
        <authorList>
            <person name="Khatri I."/>
            <person name="Singh A."/>
            <person name="Korpole S."/>
            <person name="Pinnaka A.K."/>
            <person name="Subramanian S."/>
        </authorList>
    </citation>
    <scope>NUCLEOTIDE SEQUENCE [LARGE SCALE GENOMIC DNA]</scope>
    <source>
        <strain evidence="4 5">AK4</strain>
    </source>
</reference>
<dbReference type="GO" id="GO:0006631">
    <property type="term" value="P:fatty acid metabolic process"/>
    <property type="evidence" value="ECO:0007669"/>
    <property type="project" value="InterPro"/>
</dbReference>